<keyword evidence="7" id="KW-1185">Reference proteome</keyword>
<dbReference type="Proteomes" id="UP001519295">
    <property type="component" value="Unassembled WGS sequence"/>
</dbReference>
<evidence type="ECO:0000256" key="1">
    <source>
        <dbReference type="ARBA" id="ARBA00023015"/>
    </source>
</evidence>
<dbReference type="Gene3D" id="1.10.10.10">
    <property type="entry name" value="Winged helix-like DNA-binding domain superfamily/Winged helix DNA-binding domain"/>
    <property type="match status" value="1"/>
</dbReference>
<dbReference type="InterPro" id="IPR000524">
    <property type="entry name" value="Tscrpt_reg_HTH_GntR"/>
</dbReference>
<evidence type="ECO:0000256" key="4">
    <source>
        <dbReference type="SAM" id="MobiDB-lite"/>
    </source>
</evidence>
<gene>
    <name evidence="6" type="ORF">JOF36_007120</name>
</gene>
<sequence length="272" mass="29158">MSELPPVTAVERLAHELREQIRSGELAHGTLLPGTQALTRLHKVSASTVSKAINQLKDEGLVVTAFRSGRAVNYPGRGTHEGPKPLTVLVGGEAGRSNRELGQVLAERTQWALLDYETLTAPLINTALHHLDDFLADDTARRQHYSTLTSTANDALVRAAIQNLACGSCSIVVAPLAEPFADLDWRRRMAAAAVSVGGTIRLLWMMSESDEGGPATAQPPPFPSSEPTAPSLGPEHGSPPPIWYVYVDPTDAASSGRQLDELVSVLRHEAGR</sequence>
<proteinExistence type="predicted"/>
<dbReference type="Pfam" id="PF00392">
    <property type="entry name" value="GntR"/>
    <property type="match status" value="1"/>
</dbReference>
<evidence type="ECO:0000313" key="7">
    <source>
        <dbReference type="Proteomes" id="UP001519295"/>
    </source>
</evidence>
<evidence type="ECO:0000313" key="6">
    <source>
        <dbReference type="EMBL" id="MBP2371347.1"/>
    </source>
</evidence>
<organism evidence="6 7">
    <name type="scientific">Pseudonocardia parietis</name>
    <dbReference type="NCBI Taxonomy" id="570936"/>
    <lineage>
        <taxon>Bacteria</taxon>
        <taxon>Bacillati</taxon>
        <taxon>Actinomycetota</taxon>
        <taxon>Actinomycetes</taxon>
        <taxon>Pseudonocardiales</taxon>
        <taxon>Pseudonocardiaceae</taxon>
        <taxon>Pseudonocardia</taxon>
    </lineage>
</organism>
<keyword evidence="3" id="KW-0804">Transcription</keyword>
<feature type="region of interest" description="Disordered" evidence="4">
    <location>
        <begin position="210"/>
        <end position="244"/>
    </location>
</feature>
<keyword evidence="1" id="KW-0805">Transcription regulation</keyword>
<dbReference type="SMART" id="SM00345">
    <property type="entry name" value="HTH_GNTR"/>
    <property type="match status" value="1"/>
</dbReference>
<dbReference type="EMBL" id="JAGINU010000002">
    <property type="protein sequence ID" value="MBP2371347.1"/>
    <property type="molecule type" value="Genomic_DNA"/>
</dbReference>
<name>A0ABS4W547_9PSEU</name>
<reference evidence="6 7" key="1">
    <citation type="submission" date="2021-03" db="EMBL/GenBank/DDBJ databases">
        <title>Sequencing the genomes of 1000 actinobacteria strains.</title>
        <authorList>
            <person name="Klenk H.-P."/>
        </authorList>
    </citation>
    <scope>NUCLEOTIDE SEQUENCE [LARGE SCALE GENOMIC DNA]</scope>
    <source>
        <strain evidence="6 7">DSM 45256</strain>
    </source>
</reference>
<accession>A0ABS4W547</accession>
<dbReference type="InterPro" id="IPR050679">
    <property type="entry name" value="Bact_HTH_transcr_reg"/>
</dbReference>
<evidence type="ECO:0000256" key="2">
    <source>
        <dbReference type="ARBA" id="ARBA00023125"/>
    </source>
</evidence>
<dbReference type="PANTHER" id="PTHR44846">
    <property type="entry name" value="MANNOSYL-D-GLYCERATE TRANSPORT/METABOLISM SYSTEM REPRESSOR MNGR-RELATED"/>
    <property type="match status" value="1"/>
</dbReference>
<protein>
    <submittedName>
        <fullName evidence="6">Biotin operon repressor</fullName>
    </submittedName>
</protein>
<evidence type="ECO:0000256" key="3">
    <source>
        <dbReference type="ARBA" id="ARBA00023163"/>
    </source>
</evidence>
<feature type="domain" description="HTH gntR-type" evidence="5">
    <location>
        <begin position="7"/>
        <end position="75"/>
    </location>
</feature>
<keyword evidence="2" id="KW-0238">DNA-binding</keyword>
<dbReference type="PROSITE" id="PS50949">
    <property type="entry name" value="HTH_GNTR"/>
    <property type="match status" value="1"/>
</dbReference>
<dbReference type="InterPro" id="IPR036390">
    <property type="entry name" value="WH_DNA-bd_sf"/>
</dbReference>
<comment type="caution">
    <text evidence="6">The sequence shown here is derived from an EMBL/GenBank/DDBJ whole genome shotgun (WGS) entry which is preliminary data.</text>
</comment>
<evidence type="ECO:0000259" key="5">
    <source>
        <dbReference type="PROSITE" id="PS50949"/>
    </source>
</evidence>
<dbReference type="PANTHER" id="PTHR44846:SF1">
    <property type="entry name" value="MANNOSYL-D-GLYCERATE TRANSPORT_METABOLISM SYSTEM REPRESSOR MNGR-RELATED"/>
    <property type="match status" value="1"/>
</dbReference>
<dbReference type="CDD" id="cd07377">
    <property type="entry name" value="WHTH_GntR"/>
    <property type="match status" value="1"/>
</dbReference>
<dbReference type="InterPro" id="IPR036388">
    <property type="entry name" value="WH-like_DNA-bd_sf"/>
</dbReference>
<dbReference type="RefSeq" id="WP_210036509.1">
    <property type="nucleotide sequence ID" value="NZ_JAGINU010000002.1"/>
</dbReference>
<dbReference type="SUPFAM" id="SSF46785">
    <property type="entry name" value="Winged helix' DNA-binding domain"/>
    <property type="match status" value="1"/>
</dbReference>